<dbReference type="PANTHER" id="PTHR37841">
    <property type="entry name" value="GLR2918 PROTEIN"/>
    <property type="match status" value="1"/>
</dbReference>
<organism evidence="1 2">
    <name type="scientific">Catonella massiliensis</name>
    <dbReference type="NCBI Taxonomy" id="2799636"/>
    <lineage>
        <taxon>Bacteria</taxon>
        <taxon>Bacillati</taxon>
        <taxon>Bacillota</taxon>
        <taxon>Clostridia</taxon>
        <taxon>Lachnospirales</taxon>
        <taxon>Lachnospiraceae</taxon>
        <taxon>Catonella</taxon>
    </lineage>
</organism>
<dbReference type="Proteomes" id="UP000604730">
    <property type="component" value="Unassembled WGS sequence"/>
</dbReference>
<keyword evidence="2" id="KW-1185">Reference proteome</keyword>
<reference evidence="1 2" key="1">
    <citation type="submission" date="2021-01" db="EMBL/GenBank/DDBJ databases">
        <title>Isolation and description of Catonella massiliensis sp. nov., a novel Catonella species, isolated from a stable periodontitis subject.</title>
        <authorList>
            <person name="Antezack A."/>
            <person name="Boxberger M."/>
            <person name="La Scola B."/>
            <person name="Monnet-Corti V."/>
        </authorList>
    </citation>
    <scope>NUCLEOTIDE SEQUENCE [LARGE SCALE GENOMIC DNA]</scope>
    <source>
        <strain evidence="1 2">Marseille-Q4567</strain>
    </source>
</reference>
<protein>
    <submittedName>
        <fullName evidence="1">WG repeat-containing protein</fullName>
    </submittedName>
</protein>
<comment type="caution">
    <text evidence="1">The sequence shown here is derived from an EMBL/GenBank/DDBJ whole genome shotgun (WGS) entry which is preliminary data.</text>
</comment>
<dbReference type="RefSeq" id="WP_208429907.1">
    <property type="nucleotide sequence ID" value="NZ_JAEPRJ010000001.1"/>
</dbReference>
<evidence type="ECO:0000313" key="1">
    <source>
        <dbReference type="EMBL" id="MBK5898493.1"/>
    </source>
</evidence>
<evidence type="ECO:0000313" key="2">
    <source>
        <dbReference type="Proteomes" id="UP000604730"/>
    </source>
</evidence>
<dbReference type="PANTHER" id="PTHR37841:SF1">
    <property type="entry name" value="DUF3298 DOMAIN-CONTAINING PROTEIN"/>
    <property type="match status" value="1"/>
</dbReference>
<gene>
    <name evidence="1" type="ORF">JJN12_11980</name>
</gene>
<dbReference type="EMBL" id="JAEPRJ010000001">
    <property type="protein sequence ID" value="MBK5898493.1"/>
    <property type="molecule type" value="Genomic_DNA"/>
</dbReference>
<dbReference type="Pfam" id="PF14903">
    <property type="entry name" value="WG_beta_rep"/>
    <property type="match status" value="3"/>
</dbReference>
<name>A0ABS1J4M7_9FIRM</name>
<dbReference type="InterPro" id="IPR032774">
    <property type="entry name" value="WG_beta_rep"/>
</dbReference>
<accession>A0ABS1J4M7</accession>
<sequence>MGNKEQNWLDIEISDETKQLLDETEGLIKEAENLIYEMTGERLKHYEFSPDEQYPVVIDKNLDVVMVPQVPIEEIYYKSGGLYQATLEGQMGYLDGTGRMAIPFKYESAYPFSESGLALVITPEGEASYINKTGDQVIALNEGIVDGGIFEQGLSFITDGETYTFINEKGEEAFSEKFLYTDGFAKNGVAIVKGMNGIYKGIDTKGNTLFELPEGISALGFHKNPDVTIIENKGKLGLMDKEGNITVECRYKEIEVSRFSDFHIVKAGKNWAIINKIGEEVMEPVFKSITVINKQGYFAAKIDEKSEPASKIQGFSKSDLYVGRITVSGNTINTSISYAIPGVKSVEISEDDPLLTLTYKVGAKVLHDITKRENDNGIISGFFSVFYGGEAVVELPGTILASIILSKSENE</sequence>
<proteinExistence type="predicted"/>